<keyword evidence="1" id="KW-0732">Signal</keyword>
<feature type="domain" description="Amidohydrolase-related" evidence="2">
    <location>
        <begin position="228"/>
        <end position="415"/>
    </location>
</feature>
<gene>
    <name evidence="3" type="ORF">NSE01_29880</name>
</gene>
<keyword evidence="4" id="KW-1185">Reference proteome</keyword>
<dbReference type="Pfam" id="PF01979">
    <property type="entry name" value="Amidohydro_1"/>
    <property type="match status" value="1"/>
</dbReference>
<dbReference type="Proteomes" id="UP000321464">
    <property type="component" value="Unassembled WGS sequence"/>
</dbReference>
<evidence type="ECO:0000259" key="2">
    <source>
        <dbReference type="Pfam" id="PF01979"/>
    </source>
</evidence>
<dbReference type="PANTHER" id="PTHR43135:SF3">
    <property type="entry name" value="ALPHA-D-RIBOSE 1-METHYLPHOSPHONATE 5-TRIPHOSPHATE DIPHOSPHATASE"/>
    <property type="match status" value="1"/>
</dbReference>
<name>A0A512AN98_9SPHN</name>
<organism evidence="3 4">
    <name type="scientific">Novosphingobium sediminis</name>
    <dbReference type="NCBI Taxonomy" id="707214"/>
    <lineage>
        <taxon>Bacteria</taxon>
        <taxon>Pseudomonadati</taxon>
        <taxon>Pseudomonadota</taxon>
        <taxon>Alphaproteobacteria</taxon>
        <taxon>Sphingomonadales</taxon>
        <taxon>Sphingomonadaceae</taxon>
        <taxon>Novosphingobium</taxon>
    </lineage>
</organism>
<dbReference type="Gene3D" id="3.20.20.140">
    <property type="entry name" value="Metal-dependent hydrolases"/>
    <property type="match status" value="1"/>
</dbReference>
<comment type="caution">
    <text evidence="3">The sequence shown here is derived from an EMBL/GenBank/DDBJ whole genome shotgun (WGS) entry which is preliminary data.</text>
</comment>
<dbReference type="EMBL" id="BJYR01000019">
    <property type="protein sequence ID" value="GEO01156.1"/>
    <property type="molecule type" value="Genomic_DNA"/>
</dbReference>
<proteinExistence type="predicted"/>
<dbReference type="AlphaFoldDB" id="A0A512AN98"/>
<dbReference type="PANTHER" id="PTHR43135">
    <property type="entry name" value="ALPHA-D-RIBOSE 1-METHYLPHOSPHONATE 5-TRIPHOSPHATE DIPHOSPHATASE"/>
    <property type="match status" value="1"/>
</dbReference>
<evidence type="ECO:0000313" key="3">
    <source>
        <dbReference type="EMBL" id="GEO01156.1"/>
    </source>
</evidence>
<dbReference type="InterPro" id="IPR011059">
    <property type="entry name" value="Metal-dep_hydrolase_composite"/>
</dbReference>
<feature type="chain" id="PRO_5021996849" description="Amidohydrolase-related domain-containing protein" evidence="1">
    <location>
        <begin position="21"/>
        <end position="429"/>
    </location>
</feature>
<dbReference type="SUPFAM" id="SSF51556">
    <property type="entry name" value="Metallo-dependent hydrolases"/>
    <property type="match status" value="1"/>
</dbReference>
<dbReference type="InterPro" id="IPR032466">
    <property type="entry name" value="Metal_Hydrolase"/>
</dbReference>
<reference evidence="3 4" key="1">
    <citation type="submission" date="2019-07" db="EMBL/GenBank/DDBJ databases">
        <title>Whole genome shotgun sequence of Novosphingobium sediminis NBRC 106119.</title>
        <authorList>
            <person name="Hosoyama A."/>
            <person name="Uohara A."/>
            <person name="Ohji S."/>
            <person name="Ichikawa N."/>
        </authorList>
    </citation>
    <scope>NUCLEOTIDE SEQUENCE [LARGE SCALE GENOMIC DNA]</scope>
    <source>
        <strain evidence="3 4">NBRC 106119</strain>
    </source>
</reference>
<dbReference type="RefSeq" id="WP_170233854.1">
    <property type="nucleotide sequence ID" value="NZ_BJYR01000019.1"/>
</dbReference>
<dbReference type="SUPFAM" id="SSF51338">
    <property type="entry name" value="Composite domain of metallo-dependent hydrolases"/>
    <property type="match status" value="1"/>
</dbReference>
<protein>
    <recommendedName>
        <fullName evidence="2">Amidohydrolase-related domain-containing protein</fullName>
    </recommendedName>
</protein>
<evidence type="ECO:0000313" key="4">
    <source>
        <dbReference type="Proteomes" id="UP000321464"/>
    </source>
</evidence>
<dbReference type="Gene3D" id="2.30.40.10">
    <property type="entry name" value="Urease, subunit C, domain 1"/>
    <property type="match status" value="1"/>
</dbReference>
<feature type="signal peptide" evidence="1">
    <location>
        <begin position="1"/>
        <end position="20"/>
    </location>
</feature>
<dbReference type="GO" id="GO:0016810">
    <property type="term" value="F:hydrolase activity, acting on carbon-nitrogen (but not peptide) bonds"/>
    <property type="evidence" value="ECO:0007669"/>
    <property type="project" value="InterPro"/>
</dbReference>
<accession>A0A512AN98</accession>
<dbReference type="InterPro" id="IPR006680">
    <property type="entry name" value="Amidohydro-rel"/>
</dbReference>
<sequence>MIRFAVPCLALLLASAPLAAKEGEIAGTPRIAAALPKPALSLEGGKWFDGQRFVEDHWYSIDGKLTRIPPARIDVRIDLDGRYVLPPLADAHNHNLQNAWTAATFADDYLRRGIFYSAQLAANAEEIAGYRGLLGGPGRVDVLWAEATLSSSDGHPLGLALAGAKQAGMPDDPKDYIDKSFWAIESLGDLDAKWSKIAETRPELLKVIVVDDAHAAEQREDPSSYGFRGMSTALLPEVVRRAHAIGARVAAHVDSADDIDRVVASGVDIVAHLNTRIPKGLTATDLRLSESTIAEMKRRGTKIIPTVAVTRYYLAAHPEDRAELLAVIRDNLTRLKAAGVPMLAGSDLFDGSVIDEVEALLATNVFTSEEVLALTTSATPRALFPDRLIGSFAEGAEASLIAYDGDPSKDLTILREPRLAIKQGEILSR</sequence>
<dbReference type="InterPro" id="IPR051781">
    <property type="entry name" value="Metallo-dep_Hydrolase"/>
</dbReference>
<evidence type="ECO:0000256" key="1">
    <source>
        <dbReference type="SAM" id="SignalP"/>
    </source>
</evidence>